<dbReference type="GO" id="GO:0000271">
    <property type="term" value="P:polysaccharide biosynthetic process"/>
    <property type="evidence" value="ECO:0007669"/>
    <property type="project" value="TreeGrafter"/>
</dbReference>
<dbReference type="GO" id="GO:0030170">
    <property type="term" value="F:pyridoxal phosphate binding"/>
    <property type="evidence" value="ECO:0007669"/>
    <property type="project" value="TreeGrafter"/>
</dbReference>
<dbReference type="Pfam" id="PF01041">
    <property type="entry name" value="DegT_DnrJ_EryC1"/>
    <property type="match status" value="1"/>
</dbReference>
<dbReference type="KEGG" id="hli:HLI_07895"/>
<feature type="modified residue" description="N6-(pyridoxal phosphate)lysine" evidence="2">
    <location>
        <position position="192"/>
    </location>
</feature>
<dbReference type="InterPro" id="IPR015424">
    <property type="entry name" value="PyrdxlP-dep_Trfase"/>
</dbReference>
<reference evidence="4 5" key="1">
    <citation type="submission" date="2018-01" db="EMBL/GenBank/DDBJ databases">
        <title>The whole genome sequencing and assembly of Halobacillus litoralis ERB031 strain.</title>
        <authorList>
            <person name="Lee S.-J."/>
            <person name="Park M.-K."/>
            <person name="Kim J.-Y."/>
            <person name="Lee Y.-J."/>
            <person name="Yi H."/>
            <person name="Bahn Y.-S."/>
            <person name="Kim J.F."/>
            <person name="Lee D.-W."/>
        </authorList>
    </citation>
    <scope>NUCLEOTIDE SEQUENCE [LARGE SCALE GENOMIC DNA]</scope>
    <source>
        <strain evidence="4 5">ERB 031</strain>
    </source>
</reference>
<dbReference type="PIRSF" id="PIRSF000390">
    <property type="entry name" value="PLP_StrS"/>
    <property type="match status" value="1"/>
</dbReference>
<dbReference type="SUPFAM" id="SSF53383">
    <property type="entry name" value="PLP-dependent transferases"/>
    <property type="match status" value="1"/>
</dbReference>
<dbReference type="PANTHER" id="PTHR30244:SF34">
    <property type="entry name" value="DTDP-4-AMINO-4,6-DIDEOXYGALACTOSE TRANSAMINASE"/>
    <property type="match status" value="1"/>
</dbReference>
<dbReference type="Proteomes" id="UP000287756">
    <property type="component" value="Chromosome"/>
</dbReference>
<dbReference type="NCBIfam" id="TIGR03588">
    <property type="entry name" value="PseC"/>
    <property type="match status" value="1"/>
</dbReference>
<gene>
    <name evidence="4" type="primary">pseC</name>
    <name evidence="4" type="ORF">HLI_07895</name>
</gene>
<evidence type="ECO:0000313" key="5">
    <source>
        <dbReference type="Proteomes" id="UP000287756"/>
    </source>
</evidence>
<sequence>MAIFGGKPVRDTLLPYGSQWIDEKDIEAVVATLQSDFITTGPTIERFERKLSDYVGSKYAVAFSNGTAALHAACFAAGVTEGDEVITTPLTFAASANCVLYMGGKPVFADVDPNTYNIDPVSVESLVTRRTKAIIPVDFTGQPADYEKLQSIASENGLVIIEDAAHALGADSKGKKVGSFSDMTMFSFHPVKHITTGEGGAITTNNPVYYEKLKLFRTHGITRDVNQLEQERKDWEYEMQCLGMNYRLTDIQASLGISQLKKLAGFVEKRKEYARLYTKAFEKMDHVVPPFQMEGSQSSWHLYIIRLKGPLAKQRTEVFQALRAENIGVNVHYMPVHTQPYYQRLGYSSGACPIAESIYEQVITLPLFPKMTKGDVRDVIRAVKKVVTHYEKEAGV</sequence>
<dbReference type="OrthoDB" id="9810913at2"/>
<dbReference type="EMBL" id="CP026118">
    <property type="protein sequence ID" value="QAS54586.1"/>
    <property type="molecule type" value="Genomic_DNA"/>
</dbReference>
<evidence type="ECO:0000313" key="4">
    <source>
        <dbReference type="EMBL" id="QAS54586.1"/>
    </source>
</evidence>
<dbReference type="Gene3D" id="3.40.640.10">
    <property type="entry name" value="Type I PLP-dependent aspartate aminotransferase-like (Major domain)"/>
    <property type="match status" value="1"/>
</dbReference>
<dbReference type="AlphaFoldDB" id="A0A410MIT4"/>
<evidence type="ECO:0000256" key="3">
    <source>
        <dbReference type="RuleBase" id="RU004508"/>
    </source>
</evidence>
<evidence type="ECO:0000256" key="2">
    <source>
        <dbReference type="PIRSR" id="PIRSR000390-2"/>
    </source>
</evidence>
<name>A0A410MIT4_9BACI</name>
<evidence type="ECO:0000256" key="1">
    <source>
        <dbReference type="PIRSR" id="PIRSR000390-1"/>
    </source>
</evidence>
<dbReference type="PANTHER" id="PTHR30244">
    <property type="entry name" value="TRANSAMINASE"/>
    <property type="match status" value="1"/>
</dbReference>
<organism evidence="4 5">
    <name type="scientific">Halobacillus litoralis</name>
    <dbReference type="NCBI Taxonomy" id="45668"/>
    <lineage>
        <taxon>Bacteria</taxon>
        <taxon>Bacillati</taxon>
        <taxon>Bacillota</taxon>
        <taxon>Bacilli</taxon>
        <taxon>Bacillales</taxon>
        <taxon>Bacillaceae</taxon>
        <taxon>Halobacillus</taxon>
    </lineage>
</organism>
<accession>A0A410MIT4</accession>
<dbReference type="CDD" id="cd00616">
    <property type="entry name" value="AHBA_syn"/>
    <property type="match status" value="1"/>
</dbReference>
<dbReference type="GO" id="GO:0008483">
    <property type="term" value="F:transaminase activity"/>
    <property type="evidence" value="ECO:0007669"/>
    <property type="project" value="TreeGrafter"/>
</dbReference>
<dbReference type="RefSeq" id="WP_128526840.1">
    <property type="nucleotide sequence ID" value="NZ_CANLVY010000002.1"/>
</dbReference>
<dbReference type="InterPro" id="IPR015421">
    <property type="entry name" value="PyrdxlP-dep_Trfase_major"/>
</dbReference>
<dbReference type="InterPro" id="IPR015422">
    <property type="entry name" value="PyrdxlP-dep_Trfase_small"/>
</dbReference>
<dbReference type="InterPro" id="IPR020026">
    <property type="entry name" value="PseC"/>
</dbReference>
<dbReference type="Gene3D" id="3.90.1150.10">
    <property type="entry name" value="Aspartate Aminotransferase, domain 1"/>
    <property type="match status" value="1"/>
</dbReference>
<dbReference type="InterPro" id="IPR000653">
    <property type="entry name" value="DegT/StrS_aminotransferase"/>
</dbReference>
<proteinExistence type="inferred from homology"/>
<feature type="active site" description="Proton acceptor" evidence="1">
    <location>
        <position position="192"/>
    </location>
</feature>
<keyword evidence="2 3" id="KW-0663">Pyridoxal phosphate</keyword>
<comment type="similarity">
    <text evidence="3">Belongs to the DegT/DnrJ/EryC1 family.</text>
</comment>
<protein>
    <submittedName>
        <fullName evidence="4">UDP-4-amino-4, 6-dideoxy-N-acetyl-beta-L-altrosamine transaminase</fullName>
    </submittedName>
</protein>